<dbReference type="Pfam" id="PF01201">
    <property type="entry name" value="Ribosomal_S8e"/>
    <property type="match status" value="1"/>
</dbReference>
<keyword evidence="2 4" id="KW-0689">Ribosomal protein</keyword>
<dbReference type="SUPFAM" id="SSF56808">
    <property type="entry name" value="Ribosomal protein L1"/>
    <property type="match status" value="1"/>
</dbReference>
<proteinExistence type="inferred from homology"/>
<dbReference type="FunFam" id="3.10.290.70:FF:000004">
    <property type="entry name" value="40S ribosomal protein S8"/>
    <property type="match status" value="1"/>
</dbReference>
<reference evidence="6 7" key="1">
    <citation type="journal article" date="2014" name="Curr. Biol.">
        <title>The genome of the clonal raider ant Cerapachys biroi.</title>
        <authorList>
            <person name="Oxley P.R."/>
            <person name="Ji L."/>
            <person name="Fetter-Pruneda I."/>
            <person name="McKenzie S.K."/>
            <person name="Li C."/>
            <person name="Hu H."/>
            <person name="Zhang G."/>
            <person name="Kronauer D.J."/>
        </authorList>
    </citation>
    <scope>NUCLEOTIDE SEQUENCE [LARGE SCALE GENOMIC DNA]</scope>
</reference>
<sequence length="534" mass="61710">MHIFTFTYRYCIIGISRDHWHKRRPTGGKRKPIRKKRKFELGRPAANTKLGPQRIHTVRTRGGNKKYRALRLDTGNFSWGSECSTRKTRIIDVVYNASNNELVRTKTLVKNAIVTIDATPFRQWYEGHYVLPLGRKRGAKLTEAEEEVLNKKRSKKTEAKYKARQRFAKVEPALEEQFATGRVLGWLLSSFSSTYRHVIGLNVCPIGVLQVRNYAARKGTREKAKKKKVKVVIEKVGFIPHNLRKSKVSEAKNQIDPSVFPDERKSDPTDNIWIIRYHKWKVHPFVEAVQGHHETHHPTIYNQPNAPIKAIIELDMQTEKKTKFVNTFTRMVHIPHTFSQPDENRKILAFCKTPEMQDMAKDAGAKMAGGKELIKKIQKGEFSTKEYNVIVSEPTILPDLLLIRGIIKKQFQYSTLNPDIQMLVRKFLTGVEYTAKPHDTFKSYGTIDVTVGTLDMDTKQLEENFSAIVNDVHKAKPRRPEPFIRRILIISPPSKEHFKVDFEQYLPKGSVSKKEETEKEEEEKRLPEAFIASQ</sequence>
<dbReference type="GO" id="GO:1990904">
    <property type="term" value="C:ribonucleoprotein complex"/>
    <property type="evidence" value="ECO:0007669"/>
    <property type="project" value="UniProtKB-KW"/>
</dbReference>
<evidence type="ECO:0000313" key="7">
    <source>
        <dbReference type="Proteomes" id="UP000053097"/>
    </source>
</evidence>
<evidence type="ECO:0000256" key="2">
    <source>
        <dbReference type="ARBA" id="ARBA00022980"/>
    </source>
</evidence>
<dbReference type="GO" id="GO:0003735">
    <property type="term" value="F:structural constituent of ribosome"/>
    <property type="evidence" value="ECO:0007669"/>
    <property type="project" value="InterPro"/>
</dbReference>
<dbReference type="EMBL" id="KK107245">
    <property type="protein sequence ID" value="EZA54509.1"/>
    <property type="molecule type" value="Genomic_DNA"/>
</dbReference>
<gene>
    <name evidence="6" type="ORF">X777_05488</name>
</gene>
<dbReference type="Gene3D" id="3.30.190.20">
    <property type="match status" value="1"/>
</dbReference>
<evidence type="ECO:0000256" key="4">
    <source>
        <dbReference type="RuleBase" id="RU000669"/>
    </source>
</evidence>
<dbReference type="InterPro" id="IPR028364">
    <property type="entry name" value="Ribosomal_uL1/biogenesis"/>
</dbReference>
<dbReference type="InterPro" id="IPR001047">
    <property type="entry name" value="Ribosomal_eS8"/>
</dbReference>
<dbReference type="Gene3D" id="3.40.50.790">
    <property type="match status" value="1"/>
</dbReference>
<dbReference type="InterPro" id="IPR022309">
    <property type="entry name" value="Ribosomal_Se8/biogenesis_NSA2"/>
</dbReference>
<dbReference type="InterPro" id="IPR023674">
    <property type="entry name" value="Ribosomal_uL1-like"/>
</dbReference>
<dbReference type="NCBIfam" id="TIGR00307">
    <property type="entry name" value="eS8"/>
    <property type="match status" value="1"/>
</dbReference>
<dbReference type="OrthoDB" id="1747252at2759"/>
<evidence type="ECO:0000256" key="5">
    <source>
        <dbReference type="SAM" id="MobiDB-lite"/>
    </source>
</evidence>
<dbReference type="PROSITE" id="PS01193">
    <property type="entry name" value="RIBOSOMAL_S8E"/>
    <property type="match status" value="1"/>
</dbReference>
<dbReference type="PANTHER" id="PTHR10394">
    <property type="entry name" value="40S RIBOSOMAL PROTEIN S8"/>
    <property type="match status" value="1"/>
</dbReference>
<comment type="similarity">
    <text evidence="1 4">Belongs to the eukaryotic ribosomal protein eS8 family.</text>
</comment>
<feature type="region of interest" description="Disordered" evidence="5">
    <location>
        <begin position="510"/>
        <end position="534"/>
    </location>
</feature>
<accession>A0A026WHF7</accession>
<dbReference type="Proteomes" id="UP000053097">
    <property type="component" value="Unassembled WGS sequence"/>
</dbReference>
<keyword evidence="7" id="KW-1185">Reference proteome</keyword>
<dbReference type="Pfam" id="PF00687">
    <property type="entry name" value="Ribosomal_L1"/>
    <property type="match status" value="1"/>
</dbReference>
<organism evidence="6 7">
    <name type="scientific">Ooceraea biroi</name>
    <name type="common">Clonal raider ant</name>
    <name type="synonym">Cerapachys biroi</name>
    <dbReference type="NCBI Taxonomy" id="2015173"/>
    <lineage>
        <taxon>Eukaryota</taxon>
        <taxon>Metazoa</taxon>
        <taxon>Ecdysozoa</taxon>
        <taxon>Arthropoda</taxon>
        <taxon>Hexapoda</taxon>
        <taxon>Insecta</taxon>
        <taxon>Pterygota</taxon>
        <taxon>Neoptera</taxon>
        <taxon>Endopterygota</taxon>
        <taxon>Hymenoptera</taxon>
        <taxon>Apocrita</taxon>
        <taxon>Aculeata</taxon>
        <taxon>Formicoidea</taxon>
        <taxon>Formicidae</taxon>
        <taxon>Dorylinae</taxon>
        <taxon>Ooceraea</taxon>
    </lineage>
</organism>
<dbReference type="CDD" id="cd11382">
    <property type="entry name" value="Ribosomal_S8e"/>
    <property type="match status" value="1"/>
</dbReference>
<dbReference type="InterPro" id="IPR016095">
    <property type="entry name" value="Ribosomal_uL1_3-a/b-sand"/>
</dbReference>
<feature type="compositionally biased region" description="Basic and acidic residues" evidence="5">
    <location>
        <begin position="512"/>
        <end position="527"/>
    </location>
</feature>
<dbReference type="InterPro" id="IPR018283">
    <property type="entry name" value="Ribosomal_eS8_CS"/>
</dbReference>
<dbReference type="GO" id="GO:0005840">
    <property type="term" value="C:ribosome"/>
    <property type="evidence" value="ECO:0007669"/>
    <property type="project" value="UniProtKB-KW"/>
</dbReference>
<protein>
    <recommendedName>
        <fullName evidence="4">40S ribosomal protein S8</fullName>
    </recommendedName>
</protein>
<evidence type="ECO:0000256" key="3">
    <source>
        <dbReference type="ARBA" id="ARBA00023274"/>
    </source>
</evidence>
<dbReference type="GO" id="GO:0006412">
    <property type="term" value="P:translation"/>
    <property type="evidence" value="ECO:0007669"/>
    <property type="project" value="InterPro"/>
</dbReference>
<name>A0A026WHF7_OOCBI</name>
<dbReference type="Gene3D" id="3.10.290.70">
    <property type="match status" value="1"/>
</dbReference>
<dbReference type="AlphaFoldDB" id="A0A026WHF7"/>
<evidence type="ECO:0000256" key="1">
    <source>
        <dbReference type="ARBA" id="ARBA00005257"/>
    </source>
</evidence>
<keyword evidence="3 4" id="KW-0687">Ribonucleoprotein</keyword>
<dbReference type="STRING" id="2015173.A0A026WHF7"/>
<evidence type="ECO:0000313" key="6">
    <source>
        <dbReference type="EMBL" id="EZA54509.1"/>
    </source>
</evidence>